<evidence type="ECO:0000313" key="1">
    <source>
        <dbReference type="EMBL" id="TRY78221.1"/>
    </source>
</evidence>
<protein>
    <recommendedName>
        <fullName evidence="3">Chitin-binding type-2 domain-containing protein</fullName>
    </recommendedName>
</protein>
<dbReference type="EMBL" id="VCGU01000003">
    <property type="protein sequence ID" value="TRY78221.1"/>
    <property type="molecule type" value="Genomic_DNA"/>
</dbReference>
<proteinExistence type="predicted"/>
<gene>
    <name evidence="1" type="ORF">TCAL_15316</name>
</gene>
<evidence type="ECO:0008006" key="3">
    <source>
        <dbReference type="Google" id="ProtNLM"/>
    </source>
</evidence>
<dbReference type="AlphaFoldDB" id="A0A553PKK6"/>
<reference evidence="1 2" key="1">
    <citation type="journal article" date="2018" name="Nat. Ecol. Evol.">
        <title>Genomic signatures of mitonuclear coevolution across populations of Tigriopus californicus.</title>
        <authorList>
            <person name="Barreto F.S."/>
            <person name="Watson E.T."/>
            <person name="Lima T.G."/>
            <person name="Willett C.S."/>
            <person name="Edmands S."/>
            <person name="Li W."/>
            <person name="Burton R.S."/>
        </authorList>
    </citation>
    <scope>NUCLEOTIDE SEQUENCE [LARGE SCALE GENOMIC DNA]</scope>
    <source>
        <strain evidence="1 2">San Diego</strain>
    </source>
</reference>
<keyword evidence="2" id="KW-1185">Reference proteome</keyword>
<sequence>EERELHGLKDWPPIQEPWRCLETDSTQAIESFNAAIQSMSGISKDDPDCPLITPEICVAADFFPVPCNCHAFVRCFQMDFDGPLMPCIYKCSPYDLIFSPNEGVCVLEIEAPPGICFDTPLPPSQD</sequence>
<comment type="caution">
    <text evidence="1">The sequence shown here is derived from an EMBL/GenBank/DDBJ whole genome shotgun (WGS) entry which is preliminary data.</text>
</comment>
<dbReference type="Proteomes" id="UP000318571">
    <property type="component" value="Chromosome 11"/>
</dbReference>
<feature type="non-terminal residue" evidence="1">
    <location>
        <position position="1"/>
    </location>
</feature>
<accession>A0A553PKK6</accession>
<name>A0A553PKK6_TIGCA</name>
<evidence type="ECO:0000313" key="2">
    <source>
        <dbReference type="Proteomes" id="UP000318571"/>
    </source>
</evidence>
<organism evidence="1 2">
    <name type="scientific">Tigriopus californicus</name>
    <name type="common">Marine copepod</name>
    <dbReference type="NCBI Taxonomy" id="6832"/>
    <lineage>
        <taxon>Eukaryota</taxon>
        <taxon>Metazoa</taxon>
        <taxon>Ecdysozoa</taxon>
        <taxon>Arthropoda</taxon>
        <taxon>Crustacea</taxon>
        <taxon>Multicrustacea</taxon>
        <taxon>Hexanauplia</taxon>
        <taxon>Copepoda</taxon>
        <taxon>Harpacticoida</taxon>
        <taxon>Harpacticidae</taxon>
        <taxon>Tigriopus</taxon>
    </lineage>
</organism>